<evidence type="ECO:0000256" key="1">
    <source>
        <dbReference type="SAM" id="SignalP"/>
    </source>
</evidence>
<dbReference type="Proteomes" id="UP000255110">
    <property type="component" value="Unassembled WGS sequence"/>
</dbReference>
<keyword evidence="4" id="KW-1185">Reference proteome</keyword>
<dbReference type="EMBL" id="UGOY01000001">
    <property type="protein sequence ID" value="STY24433.1"/>
    <property type="molecule type" value="Genomic_DNA"/>
</dbReference>
<organism evidence="3 5">
    <name type="scientific">Legionella steigerwaltii</name>
    <dbReference type="NCBI Taxonomy" id="460"/>
    <lineage>
        <taxon>Bacteria</taxon>
        <taxon>Pseudomonadati</taxon>
        <taxon>Pseudomonadota</taxon>
        <taxon>Gammaproteobacteria</taxon>
        <taxon>Legionellales</taxon>
        <taxon>Legionellaceae</taxon>
        <taxon>Legionella</taxon>
    </lineage>
</organism>
<keyword evidence="1" id="KW-0732">Signal</keyword>
<evidence type="ECO:0000313" key="3">
    <source>
        <dbReference type="EMBL" id="STY24433.1"/>
    </source>
</evidence>
<name>A0A378LC90_9GAMM</name>
<feature type="chain" id="PRO_5017077346" evidence="1">
    <location>
        <begin position="20"/>
        <end position="635"/>
    </location>
</feature>
<evidence type="ECO:0000313" key="5">
    <source>
        <dbReference type="Proteomes" id="UP000255110"/>
    </source>
</evidence>
<reference evidence="2 4" key="1">
    <citation type="submission" date="2015-11" db="EMBL/GenBank/DDBJ databases">
        <title>Genomic analysis of 38 Legionella species identifies large and diverse effector repertoires.</title>
        <authorList>
            <person name="Burstein D."/>
            <person name="Amaro F."/>
            <person name="Zusman T."/>
            <person name="Lifshitz Z."/>
            <person name="Cohen O."/>
            <person name="Gilbert J.A."/>
            <person name="Pupko T."/>
            <person name="Shuman H.A."/>
            <person name="Segal G."/>
        </authorList>
    </citation>
    <scope>NUCLEOTIDE SEQUENCE [LARGE SCALE GENOMIC DNA]</scope>
    <source>
        <strain evidence="2 4">SC-18-C9</strain>
    </source>
</reference>
<reference evidence="3 5" key="2">
    <citation type="submission" date="2018-06" db="EMBL/GenBank/DDBJ databases">
        <authorList>
            <consortium name="Pathogen Informatics"/>
            <person name="Doyle S."/>
        </authorList>
    </citation>
    <scope>NUCLEOTIDE SEQUENCE [LARGE SCALE GENOMIC DNA]</scope>
    <source>
        <strain evidence="3 5">NCTC11991</strain>
    </source>
</reference>
<dbReference type="EMBL" id="LNYZ01000012">
    <property type="protein sequence ID" value="KTD77794.1"/>
    <property type="molecule type" value="Genomic_DNA"/>
</dbReference>
<evidence type="ECO:0000313" key="4">
    <source>
        <dbReference type="Proteomes" id="UP000054820"/>
    </source>
</evidence>
<gene>
    <name evidence="2" type="ORF">Lstg_1517</name>
    <name evidence="3" type="ORF">NCTC11991_03058</name>
</gene>
<protein>
    <submittedName>
        <fullName evidence="3">Thaumatin domain-containing protein</fullName>
    </submittedName>
</protein>
<sequence>MKYFWGAVFFTLTLKSALADNPIDITLAPQFGLPTTTFVDNSYVAEYTFTNNLPFPKQIYLQPSIIGSGFDYDGFCNEITLAPKGKKGSSCTTYIKFQPTSNGVSKFELTLQYDKNVIHLRPLSTSSAQLCGTTAYPSNTGSVVPEPTIISNQVWSFLSSPQLHPMKVSIAPYTASQLASGLILNAPYAFSDESTYGQTGALITDNDGNPIWFRPLSNVSLMNADFKVQLFNGNPVLTFWQGTIATPPAYTNLPAGGAEPGACFYILDNHYNVIKTISALNGFTSDEHEFLITPQNTVLFFGTKVVPMDLTPYGGPQQGAIHDFSIQEIDLATNKLIFFWDALDHIPLTSTHMPASSATESSSVWDPYHLNSLGLISGSNDILFSSRNTWTIYRLNKSTGNFVWQLAGDGTGDFSIPNTQGLFSWQHDARLLPGNIISMFDDNCCESDTVPPGTIPSHGLILSLDLTGKVANFQSSYYLNPNVNSSSQGNTQNLANGNKFLGFGSNGYFAEYAAQGNTESTSWVNVFYSAQMPSDNISYRSYRNTWIGRPDYPPSITVGTANNQTTVYASWNGATEVAGWQVYAGNQPNILDLISSANKNGFETAINVGSGWTFFQVKAVDSKGQVIGVSTIVKA</sequence>
<dbReference type="Proteomes" id="UP000054820">
    <property type="component" value="Unassembled WGS sequence"/>
</dbReference>
<accession>A0A378LC90</accession>
<feature type="signal peptide" evidence="1">
    <location>
        <begin position="1"/>
        <end position="19"/>
    </location>
</feature>
<dbReference type="STRING" id="460.Lstg_1517"/>
<dbReference type="Pfam" id="PF14269">
    <property type="entry name" value="Arylsulfotran_2"/>
    <property type="match status" value="1"/>
</dbReference>
<dbReference type="InterPro" id="IPR053143">
    <property type="entry name" value="Arylsulfate_ST"/>
</dbReference>
<dbReference type="PANTHER" id="PTHR35340">
    <property type="entry name" value="PQQ ENZYME REPEAT PROTEIN-RELATED"/>
    <property type="match status" value="1"/>
</dbReference>
<dbReference type="PANTHER" id="PTHR35340:SF6">
    <property type="entry name" value="ASST-DOMAIN-CONTAINING PROTEIN"/>
    <property type="match status" value="1"/>
</dbReference>
<dbReference type="AlphaFoldDB" id="A0A378LC90"/>
<dbReference type="InterPro" id="IPR039535">
    <property type="entry name" value="ASST-like"/>
</dbReference>
<dbReference type="RefSeq" id="WP_082650810.1">
    <property type="nucleotide sequence ID" value="NZ_CAAAIO010000029.1"/>
</dbReference>
<proteinExistence type="predicted"/>
<evidence type="ECO:0000313" key="2">
    <source>
        <dbReference type="EMBL" id="KTD77794.1"/>
    </source>
</evidence>